<evidence type="ECO:0000256" key="4">
    <source>
        <dbReference type="ARBA" id="ARBA00023235"/>
    </source>
</evidence>
<dbReference type="InterPro" id="IPR002501">
    <property type="entry name" value="PsdUridine_synth_N"/>
</dbReference>
<evidence type="ECO:0000256" key="5">
    <source>
        <dbReference type="HAMAP-Rule" id="MF_01080"/>
    </source>
</evidence>
<accession>A0A087ALX7</accession>
<reference evidence="9 10" key="1">
    <citation type="submission" date="2014-03" db="EMBL/GenBank/DDBJ databases">
        <title>Genomics of Bifidobacteria.</title>
        <authorList>
            <person name="Ventura M."/>
            <person name="Milani C."/>
            <person name="Lugli G.A."/>
        </authorList>
    </citation>
    <scope>NUCLEOTIDE SEQUENCE [LARGE SCALE GENOMIC DNA]</scope>
    <source>
        <strain evidence="9 10">LMG 10738</strain>
    </source>
</reference>
<dbReference type="AlphaFoldDB" id="A0A087ALX7"/>
<comment type="similarity">
    <text evidence="2 5">Belongs to the pseudouridine synthase TruB family. Type 1 subfamily.</text>
</comment>
<dbReference type="InterPro" id="IPR015947">
    <property type="entry name" value="PUA-like_sf"/>
</dbReference>
<dbReference type="SUPFAM" id="SSF88697">
    <property type="entry name" value="PUA domain-like"/>
    <property type="match status" value="1"/>
</dbReference>
<feature type="domain" description="tRNA pseudouridylate synthase B C-terminal" evidence="8">
    <location>
        <begin position="172"/>
        <end position="210"/>
    </location>
</feature>
<dbReference type="GO" id="GO:0160148">
    <property type="term" value="F:tRNA pseudouridine(55) synthase activity"/>
    <property type="evidence" value="ECO:0007669"/>
    <property type="project" value="UniProtKB-EC"/>
</dbReference>
<dbReference type="Gene3D" id="3.30.2350.10">
    <property type="entry name" value="Pseudouridine synthase"/>
    <property type="match status" value="1"/>
</dbReference>
<organism evidence="9 10">
    <name type="scientific">Bifidobacterium cuniculi</name>
    <dbReference type="NCBI Taxonomy" id="1688"/>
    <lineage>
        <taxon>Bacteria</taxon>
        <taxon>Bacillati</taxon>
        <taxon>Actinomycetota</taxon>
        <taxon>Actinomycetes</taxon>
        <taxon>Bifidobacteriales</taxon>
        <taxon>Bifidobacteriaceae</taxon>
        <taxon>Bifidobacterium</taxon>
    </lineage>
</organism>
<gene>
    <name evidence="5" type="primary">truB</name>
    <name evidence="9" type="ORF">BCUN_1544</name>
</gene>
<evidence type="ECO:0000256" key="1">
    <source>
        <dbReference type="ARBA" id="ARBA00000385"/>
    </source>
</evidence>
<dbReference type="InterPro" id="IPR036974">
    <property type="entry name" value="PUA_sf"/>
</dbReference>
<dbReference type="InterPro" id="IPR014780">
    <property type="entry name" value="tRNA_psdUridine_synth_TruB"/>
</dbReference>
<dbReference type="EC" id="5.4.99.25" evidence="5"/>
<name>A0A087ALX7_9BIFI</name>
<keyword evidence="3 5" id="KW-0819">tRNA processing</keyword>
<dbReference type="Proteomes" id="UP000029067">
    <property type="component" value="Unassembled WGS sequence"/>
</dbReference>
<dbReference type="InterPro" id="IPR020103">
    <property type="entry name" value="PsdUridine_synth_cat_dom_sf"/>
</dbReference>
<dbReference type="PANTHER" id="PTHR13767">
    <property type="entry name" value="TRNA-PSEUDOURIDINE SYNTHASE"/>
    <property type="match status" value="1"/>
</dbReference>
<keyword evidence="4 5" id="KW-0413">Isomerase</keyword>
<comment type="function">
    <text evidence="5">Responsible for synthesis of pseudouridine from uracil-55 in the psi GC loop of transfer RNAs.</text>
</comment>
<keyword evidence="10" id="KW-1185">Reference proteome</keyword>
<dbReference type="eggNOG" id="COG0130">
    <property type="taxonomic scope" value="Bacteria"/>
</dbReference>
<dbReference type="GO" id="GO:0031119">
    <property type="term" value="P:tRNA pseudouridine synthesis"/>
    <property type="evidence" value="ECO:0007669"/>
    <property type="project" value="UniProtKB-UniRule"/>
</dbReference>
<dbReference type="SUPFAM" id="SSF55120">
    <property type="entry name" value="Pseudouridine synthase"/>
    <property type="match status" value="1"/>
</dbReference>
<evidence type="ECO:0000259" key="6">
    <source>
        <dbReference type="Pfam" id="PF01509"/>
    </source>
</evidence>
<dbReference type="HAMAP" id="MF_01080">
    <property type="entry name" value="TruB_bact"/>
    <property type="match status" value="1"/>
</dbReference>
<dbReference type="Pfam" id="PF01509">
    <property type="entry name" value="TruB_N"/>
    <property type="match status" value="1"/>
</dbReference>
<dbReference type="GO" id="GO:0003723">
    <property type="term" value="F:RNA binding"/>
    <property type="evidence" value="ECO:0007669"/>
    <property type="project" value="InterPro"/>
</dbReference>
<feature type="domain" description="Pseudouridine synthase II N-terminal" evidence="6">
    <location>
        <begin position="12"/>
        <end position="171"/>
    </location>
</feature>
<dbReference type="InterPro" id="IPR032819">
    <property type="entry name" value="TruB_C"/>
</dbReference>
<protein>
    <recommendedName>
        <fullName evidence="5">tRNA pseudouridine synthase B</fullName>
        <ecNumber evidence="5">5.4.99.25</ecNumber>
    </recommendedName>
    <alternativeName>
        <fullName evidence="5">tRNA pseudouridine(55) synthase</fullName>
        <shortName evidence="5">Psi55 synthase</shortName>
    </alternativeName>
    <alternativeName>
        <fullName evidence="5">tRNA pseudouridylate synthase</fullName>
    </alternativeName>
    <alternativeName>
        <fullName evidence="5">tRNA-uridine isomerase</fullName>
    </alternativeName>
</protein>
<evidence type="ECO:0000313" key="9">
    <source>
        <dbReference type="EMBL" id="KFI59777.1"/>
    </source>
</evidence>
<evidence type="ECO:0000313" key="10">
    <source>
        <dbReference type="Proteomes" id="UP000029067"/>
    </source>
</evidence>
<dbReference type="STRING" id="1688.BCUN_1544"/>
<dbReference type="Gene3D" id="2.30.130.10">
    <property type="entry name" value="PUA domain"/>
    <property type="match status" value="1"/>
</dbReference>
<sequence length="316" mass="33271">MTSHDVVGAVRGALHLRKVGHAGTLDPMATGVLVVGFGDATRLLNTIVGTRKTYEATIRFGQATDSDDADGTPVHAVADAAGLPTVQAVRDAIDARFTGDIMQVPNAFSAVKVHGRRAYDLARDGQAPELKARPVTIHRFDALAARHGQADDGTPVLDVDVRVTCSAGTYIRALARDLGQDFGCGAHLVRLRRLAVGQFTADDGRLVHAHAESRTVTDREGRQVERRRAVLDAPRGLADHVIGMMEAVTRTMPVVEVDGTQARDLRFGRQLRGGLEGIAAAVVPAGGDVVAIVRGHDGMIQPVTVFAGGAGPAVAQ</sequence>
<dbReference type="EMBL" id="JGYV01000024">
    <property type="protein sequence ID" value="KFI59777.1"/>
    <property type="molecule type" value="Genomic_DNA"/>
</dbReference>
<dbReference type="Pfam" id="PF16198">
    <property type="entry name" value="TruB_C_2"/>
    <property type="match status" value="1"/>
</dbReference>
<evidence type="ECO:0000259" key="7">
    <source>
        <dbReference type="Pfam" id="PF09142"/>
    </source>
</evidence>
<dbReference type="GO" id="GO:1990481">
    <property type="term" value="P:mRNA pseudouridine synthesis"/>
    <property type="evidence" value="ECO:0007669"/>
    <property type="project" value="TreeGrafter"/>
</dbReference>
<feature type="active site" description="Nucleophile" evidence="5">
    <location>
        <position position="26"/>
    </location>
</feature>
<evidence type="ECO:0000256" key="2">
    <source>
        <dbReference type="ARBA" id="ARBA00005642"/>
    </source>
</evidence>
<dbReference type="NCBIfam" id="TIGR00431">
    <property type="entry name" value="TruB"/>
    <property type="match status" value="1"/>
</dbReference>
<comment type="caution">
    <text evidence="9">The sequence shown here is derived from an EMBL/GenBank/DDBJ whole genome shotgun (WGS) entry which is preliminary data.</text>
</comment>
<dbReference type="Pfam" id="PF09142">
    <property type="entry name" value="TruB_C"/>
    <property type="match status" value="1"/>
</dbReference>
<evidence type="ECO:0000256" key="3">
    <source>
        <dbReference type="ARBA" id="ARBA00022694"/>
    </source>
</evidence>
<evidence type="ECO:0000259" key="8">
    <source>
        <dbReference type="Pfam" id="PF16198"/>
    </source>
</evidence>
<comment type="catalytic activity">
    <reaction evidence="1 5">
        <text>uridine(55) in tRNA = pseudouridine(55) in tRNA</text>
        <dbReference type="Rhea" id="RHEA:42532"/>
        <dbReference type="Rhea" id="RHEA-COMP:10101"/>
        <dbReference type="Rhea" id="RHEA-COMP:10102"/>
        <dbReference type="ChEBI" id="CHEBI:65314"/>
        <dbReference type="ChEBI" id="CHEBI:65315"/>
        <dbReference type="EC" id="5.4.99.25"/>
    </reaction>
</comment>
<dbReference type="CDD" id="cd02573">
    <property type="entry name" value="PseudoU_synth_EcTruB"/>
    <property type="match status" value="1"/>
</dbReference>
<dbReference type="PANTHER" id="PTHR13767:SF2">
    <property type="entry name" value="PSEUDOURIDYLATE SYNTHASE TRUB1"/>
    <property type="match status" value="1"/>
</dbReference>
<feature type="domain" description="tRNA pseudouridine synthase II TruB subfamily 2 C-terminal" evidence="7">
    <location>
        <begin position="252"/>
        <end position="306"/>
    </location>
</feature>
<dbReference type="InterPro" id="IPR015225">
    <property type="entry name" value="tRNA_psdUridine_synth_fam2_C"/>
</dbReference>
<proteinExistence type="inferred from homology"/>